<feature type="transmembrane region" description="Helical" evidence="5">
    <location>
        <begin position="256"/>
        <end position="274"/>
    </location>
</feature>
<feature type="transmembrane region" description="Helical" evidence="5">
    <location>
        <begin position="224"/>
        <end position="244"/>
    </location>
</feature>
<evidence type="ECO:0000256" key="5">
    <source>
        <dbReference type="SAM" id="Phobius"/>
    </source>
</evidence>
<feature type="transmembrane region" description="Helical" evidence="5">
    <location>
        <begin position="12"/>
        <end position="31"/>
    </location>
</feature>
<dbReference type="PANTHER" id="PTHR37955:SF1">
    <property type="entry name" value="DEP DOMAIN-CONTAINING PROTEIN"/>
    <property type="match status" value="1"/>
</dbReference>
<dbReference type="InterPro" id="IPR004695">
    <property type="entry name" value="SLAC1/Mae1/Ssu1/TehA"/>
</dbReference>
<proteinExistence type="predicted"/>
<dbReference type="Pfam" id="PF03595">
    <property type="entry name" value="SLAC1"/>
    <property type="match status" value="1"/>
</dbReference>
<gene>
    <name evidence="6" type="ORF">CCAL9337_06835</name>
</gene>
<dbReference type="InterPro" id="IPR038665">
    <property type="entry name" value="Voltage-dep_anion_channel_sf"/>
</dbReference>
<feature type="transmembrane region" description="Helical" evidence="5">
    <location>
        <begin position="197"/>
        <end position="218"/>
    </location>
</feature>
<protein>
    <submittedName>
        <fullName evidence="6">SLAC1 anion channel family protein</fullName>
    </submittedName>
</protein>
<evidence type="ECO:0000256" key="3">
    <source>
        <dbReference type="ARBA" id="ARBA00022989"/>
    </source>
</evidence>
<evidence type="ECO:0000313" key="7">
    <source>
        <dbReference type="Proteomes" id="UP000650616"/>
    </source>
</evidence>
<accession>A0AAW3ZTA6</accession>
<dbReference type="RefSeq" id="WP_169938603.1">
    <property type="nucleotide sequence ID" value="NZ_JADBHR010000005.1"/>
</dbReference>
<dbReference type="PANTHER" id="PTHR37955">
    <property type="entry name" value="TELLURITE RESISTANCE PROTEIN TEHA"/>
    <property type="match status" value="1"/>
</dbReference>
<sequence length="318" mass="36536">MKNEETSSKLANFPIMLFAVIMGLGGLTLSYEKLNLTLGLSDIIFEILRSATSLIFIAIAALYGIKIIKFKDDVKKEISHPVKINFFAAFAISLFLLSAMWSEFASLHSVLFYIALVLQTFFTFYVIAFWINNNLLINHSNPAWFIPIVGNLVVVIASDSKSEFLWYYFSIGLFFWLVLFTIVFYRIIFHDQLAQKFMPTLFIVIAPPAIAFLGYTRLVGSFDVFAHVLLNLTIFFTGLILFMYKNFMKLKFFLSWWAFTFPTAAASMTFVKAYELSREMIYLYFGVIMFVVLLFFIGVVGYFTIKAIKNDEICVAEH</sequence>
<keyword evidence="7" id="KW-1185">Reference proteome</keyword>
<reference evidence="6 7" key="1">
    <citation type="submission" date="2015-08" db="EMBL/GenBank/DDBJ databases">
        <title>Comparative genomics of the Campylobacter concisus group.</title>
        <authorList>
            <person name="Yee E."/>
            <person name="Chapman M.H."/>
            <person name="Huynh S."/>
            <person name="Bono J.L."/>
            <person name="On S.L."/>
            <person name="St Leger J."/>
            <person name="Foster G."/>
            <person name="Parker C.T."/>
            <person name="Miller W.G."/>
        </authorList>
    </citation>
    <scope>NUCLEOTIDE SEQUENCE [LARGE SCALE GENOMIC DNA]</scope>
    <source>
        <strain evidence="6 7">RM9337</strain>
    </source>
</reference>
<feature type="transmembrane region" description="Helical" evidence="5">
    <location>
        <begin position="164"/>
        <end position="185"/>
    </location>
</feature>
<dbReference type="GO" id="GO:0046583">
    <property type="term" value="F:monoatomic cation efflux transmembrane transporter activity"/>
    <property type="evidence" value="ECO:0007669"/>
    <property type="project" value="TreeGrafter"/>
</dbReference>
<feature type="transmembrane region" description="Helical" evidence="5">
    <location>
        <begin position="86"/>
        <end position="104"/>
    </location>
</feature>
<dbReference type="EMBL" id="LIWG01000008">
    <property type="protein sequence ID" value="MBE3608437.1"/>
    <property type="molecule type" value="Genomic_DNA"/>
</dbReference>
<evidence type="ECO:0000256" key="1">
    <source>
        <dbReference type="ARBA" id="ARBA00004141"/>
    </source>
</evidence>
<dbReference type="Proteomes" id="UP000650616">
    <property type="component" value="Unassembled WGS sequence"/>
</dbReference>
<feature type="transmembrane region" description="Helical" evidence="5">
    <location>
        <begin position="280"/>
        <end position="303"/>
    </location>
</feature>
<keyword evidence="4 5" id="KW-0472">Membrane</keyword>
<dbReference type="Gene3D" id="1.50.10.150">
    <property type="entry name" value="Voltage-dependent anion channel"/>
    <property type="match status" value="1"/>
</dbReference>
<keyword evidence="3 5" id="KW-1133">Transmembrane helix</keyword>
<feature type="transmembrane region" description="Helical" evidence="5">
    <location>
        <begin position="43"/>
        <end position="65"/>
    </location>
</feature>
<evidence type="ECO:0000256" key="2">
    <source>
        <dbReference type="ARBA" id="ARBA00022692"/>
    </source>
</evidence>
<dbReference type="AlphaFoldDB" id="A0AAW3ZTA6"/>
<feature type="transmembrane region" description="Helical" evidence="5">
    <location>
        <begin position="143"/>
        <end position="158"/>
    </location>
</feature>
<organism evidence="6 7">
    <name type="scientific">Campylobacter californiensis</name>
    <dbReference type="NCBI Taxonomy" id="1032243"/>
    <lineage>
        <taxon>Bacteria</taxon>
        <taxon>Pseudomonadati</taxon>
        <taxon>Campylobacterota</taxon>
        <taxon>Epsilonproteobacteria</taxon>
        <taxon>Campylobacterales</taxon>
        <taxon>Campylobacteraceae</taxon>
        <taxon>Campylobacter</taxon>
    </lineage>
</organism>
<evidence type="ECO:0000256" key="4">
    <source>
        <dbReference type="ARBA" id="ARBA00023136"/>
    </source>
</evidence>
<dbReference type="CDD" id="cd09323">
    <property type="entry name" value="TDT_SLAC1_like"/>
    <property type="match status" value="1"/>
</dbReference>
<feature type="transmembrane region" description="Helical" evidence="5">
    <location>
        <begin position="110"/>
        <end position="131"/>
    </location>
</feature>
<comment type="subcellular location">
    <subcellularLocation>
        <location evidence="1">Membrane</location>
        <topology evidence="1">Multi-pass membrane protein</topology>
    </subcellularLocation>
</comment>
<keyword evidence="2 5" id="KW-0812">Transmembrane</keyword>
<evidence type="ECO:0000313" key="6">
    <source>
        <dbReference type="EMBL" id="MBE3608437.1"/>
    </source>
</evidence>
<comment type="caution">
    <text evidence="6">The sequence shown here is derived from an EMBL/GenBank/DDBJ whole genome shotgun (WGS) entry which is preliminary data.</text>
</comment>
<name>A0AAW3ZTA6_9BACT</name>
<dbReference type="InterPro" id="IPR052951">
    <property type="entry name" value="Tellurite_res_ion_channel"/>
</dbReference>
<dbReference type="GO" id="GO:0005886">
    <property type="term" value="C:plasma membrane"/>
    <property type="evidence" value="ECO:0007669"/>
    <property type="project" value="TreeGrafter"/>
</dbReference>